<dbReference type="SUPFAM" id="SSF110296">
    <property type="entry name" value="Oligoxyloglucan reducing end-specific cellobiohydrolase"/>
    <property type="match status" value="1"/>
</dbReference>
<dbReference type="RefSeq" id="WP_150905803.1">
    <property type="nucleotide sequence ID" value="NZ_VTWT01000013.1"/>
</dbReference>
<comment type="caution">
    <text evidence="3">The sequence shown here is derived from an EMBL/GenBank/DDBJ whole genome shotgun (WGS) entry which is preliminary data.</text>
</comment>
<evidence type="ECO:0000256" key="1">
    <source>
        <dbReference type="SAM" id="SignalP"/>
    </source>
</evidence>
<name>A0A5N1IN23_9BACT</name>
<dbReference type="CDD" id="cd15482">
    <property type="entry name" value="Sialidase_non-viral"/>
    <property type="match status" value="1"/>
</dbReference>
<feature type="signal peptide" evidence="1">
    <location>
        <begin position="1"/>
        <end position="21"/>
    </location>
</feature>
<dbReference type="Gene3D" id="2.130.10.10">
    <property type="entry name" value="YVTN repeat-like/Quinoprotein amine dehydrogenase"/>
    <property type="match status" value="1"/>
</dbReference>
<dbReference type="Pfam" id="PF18962">
    <property type="entry name" value="Por_Secre_tail"/>
    <property type="match status" value="1"/>
</dbReference>
<keyword evidence="4" id="KW-1185">Reference proteome</keyword>
<feature type="domain" description="Secretion system C-terminal sorting" evidence="2">
    <location>
        <begin position="407"/>
        <end position="484"/>
    </location>
</feature>
<dbReference type="AlphaFoldDB" id="A0A5N1IN23"/>
<accession>A0A5N1IN23</accession>
<gene>
    <name evidence="3" type="ORF">F0P94_18355</name>
</gene>
<dbReference type="InterPro" id="IPR015943">
    <property type="entry name" value="WD40/YVTN_repeat-like_dom_sf"/>
</dbReference>
<protein>
    <submittedName>
        <fullName evidence="3">T9SS type A sorting domain-containing protein</fullName>
    </submittedName>
</protein>
<dbReference type="Gene3D" id="2.60.40.10">
    <property type="entry name" value="Immunoglobulins"/>
    <property type="match status" value="1"/>
</dbReference>
<organism evidence="3 4">
    <name type="scientific">Adhaeribacter soli</name>
    <dbReference type="NCBI Taxonomy" id="2607655"/>
    <lineage>
        <taxon>Bacteria</taxon>
        <taxon>Pseudomonadati</taxon>
        <taxon>Bacteroidota</taxon>
        <taxon>Cytophagia</taxon>
        <taxon>Cytophagales</taxon>
        <taxon>Hymenobacteraceae</taxon>
        <taxon>Adhaeribacter</taxon>
    </lineage>
</organism>
<reference evidence="3 4" key="1">
    <citation type="submission" date="2019-09" db="EMBL/GenBank/DDBJ databases">
        <title>Genome sequence of Adhaeribacter sp. M2.</title>
        <authorList>
            <person name="Srinivasan S."/>
        </authorList>
    </citation>
    <scope>NUCLEOTIDE SEQUENCE [LARGE SCALE GENOMIC DNA]</scope>
    <source>
        <strain evidence="3 4">M2</strain>
    </source>
</reference>
<evidence type="ECO:0000259" key="2">
    <source>
        <dbReference type="Pfam" id="PF18962"/>
    </source>
</evidence>
<evidence type="ECO:0000313" key="3">
    <source>
        <dbReference type="EMBL" id="KAA9325191.1"/>
    </source>
</evidence>
<dbReference type="NCBIfam" id="TIGR04183">
    <property type="entry name" value="Por_Secre_tail"/>
    <property type="match status" value="1"/>
</dbReference>
<keyword evidence="1" id="KW-0732">Signal</keyword>
<sequence length="486" mass="52708">MKKITLILIVFFSAQNHFVFAQWTKLAGLSQNVNSIFKSNNNLIVGTNFGISYSSNNGKNWNNSLGISTIAKSFAKDGNTLLVASYEKLYKSNDDGATWASLSTIYTNQAANNVVISNAYYVVGMNGRGIWYSNTSGNSWLDASSSWISKNTDIAVKKNLLFAAYQGSGYFQSSNNDGVTWSSPSGNGIKIGSSWQDIYSLSIKNDSIIIAGTKNGGSFSSYDGVYFSYDNGNNWTKQVNGLTNTSINSTFVVGNLIFAGTNGGGVFYSVNDGNNWNSLNNGLTDLTINKLYAYGDTLYAGVGTGLFKIGICELLKNTSTLTAIGSTIINKGDSIKLTTNLAGSNYKWLKNDSTISGANSNTYFAKASGSYKVVISYSTSCKDTTNIITINYITGINKINESSFFQIFPNPTTGEGIINCKLPQNENQGQLIIYNSKGQVVKQIAIDGKTEKLKFCISDLLVGTYYYRFLTPTGKTTLSNKLIIIK</sequence>
<dbReference type="Proteomes" id="UP000326570">
    <property type="component" value="Unassembled WGS sequence"/>
</dbReference>
<dbReference type="InterPro" id="IPR026444">
    <property type="entry name" value="Secre_tail"/>
</dbReference>
<dbReference type="InterPro" id="IPR013783">
    <property type="entry name" value="Ig-like_fold"/>
</dbReference>
<evidence type="ECO:0000313" key="4">
    <source>
        <dbReference type="Proteomes" id="UP000326570"/>
    </source>
</evidence>
<feature type="chain" id="PRO_5024981927" evidence="1">
    <location>
        <begin position="22"/>
        <end position="486"/>
    </location>
</feature>
<dbReference type="EMBL" id="VTWT01000013">
    <property type="protein sequence ID" value="KAA9325191.1"/>
    <property type="molecule type" value="Genomic_DNA"/>
</dbReference>
<proteinExistence type="predicted"/>